<protein>
    <submittedName>
        <fullName evidence="2">Uncharacterized protein</fullName>
    </submittedName>
</protein>
<proteinExistence type="predicted"/>
<name>A0AAV9WIM6_9PEZI</name>
<organism evidence="2 3">
    <name type="scientific">Arthrobotrys musiformis</name>
    <dbReference type="NCBI Taxonomy" id="47236"/>
    <lineage>
        <taxon>Eukaryota</taxon>
        <taxon>Fungi</taxon>
        <taxon>Dikarya</taxon>
        <taxon>Ascomycota</taxon>
        <taxon>Pezizomycotina</taxon>
        <taxon>Orbiliomycetes</taxon>
        <taxon>Orbiliales</taxon>
        <taxon>Orbiliaceae</taxon>
        <taxon>Arthrobotrys</taxon>
    </lineage>
</organism>
<dbReference type="AlphaFoldDB" id="A0AAV9WIM6"/>
<evidence type="ECO:0000313" key="2">
    <source>
        <dbReference type="EMBL" id="KAK6508837.1"/>
    </source>
</evidence>
<evidence type="ECO:0000313" key="3">
    <source>
        <dbReference type="Proteomes" id="UP001370758"/>
    </source>
</evidence>
<sequence>MDTLDDLKLYVATRYDELADLFARAGARKGFGPDTTSRCIAICQAKSLGLRSSDAPISSMSHETDPGAGTYASMGAWPATSSGAEEEEDSPEATAPPLATAHSPVSTLDGSISNGNSNVPCKLSGRFDAAHANLLISSLGPVPSSWDNETARYNVSQLPGSSIELTKSGNPALEMKYTSQYFLPLPDNGHGVFELYPAVTADLPTVISEYKRYWATGTAPGITCNPDHMRIAFGMIGAEPSLVFGRLCGTPYVLKGILERAHSTFWPSSARESMKGHPKLLPLSTKLKLFANACSISMTEATIKSLEIMPGCFNLWCCPNLGRDCCQAHLDLSMSMVYPDTAYPSDHGTGWQSAVISQIFSTYVLRGLATSQCSDSLLGNLISAAAVSHDPFCSYRQEATSATFKSLTSRHASVPVGSMSGLTSSEWTGYHIARYIDSGLTSLTAHGGRLAYEQLPGSYTEANCRAARIATLIHDLWDVPFDSVGTGSPNSVIAYVKSGALPSYLAVYRRMMGDVLFCAELCLNTGHYRPLLLAIGSILFCEGTARYANLLQDSSDWRPIPRPRVVVVSPRDAYWDLGDGEGRALDMTSTVEKLLERFGMTSSMDEGEDYLATTPHERSAVAMRALYASWRSSLAARTNEDMLEPMRHLLTYFIHWRDLPLGMYAQYLDSLDSLEGKEEDVVANIPI</sequence>
<feature type="region of interest" description="Disordered" evidence="1">
    <location>
        <begin position="54"/>
        <end position="111"/>
    </location>
</feature>
<evidence type="ECO:0000256" key="1">
    <source>
        <dbReference type="SAM" id="MobiDB-lite"/>
    </source>
</evidence>
<comment type="caution">
    <text evidence="2">The sequence shown here is derived from an EMBL/GenBank/DDBJ whole genome shotgun (WGS) entry which is preliminary data.</text>
</comment>
<keyword evidence="3" id="KW-1185">Reference proteome</keyword>
<accession>A0AAV9WIM6</accession>
<dbReference type="Proteomes" id="UP001370758">
    <property type="component" value="Unassembled WGS sequence"/>
</dbReference>
<dbReference type="EMBL" id="JAVHJL010000002">
    <property type="protein sequence ID" value="KAK6508837.1"/>
    <property type="molecule type" value="Genomic_DNA"/>
</dbReference>
<reference evidence="2 3" key="1">
    <citation type="submission" date="2023-08" db="EMBL/GenBank/DDBJ databases">
        <authorList>
            <person name="Palmer J.M."/>
        </authorList>
    </citation>
    <scope>NUCLEOTIDE SEQUENCE [LARGE SCALE GENOMIC DNA]</scope>
    <source>
        <strain evidence="2 3">TWF481</strain>
    </source>
</reference>
<gene>
    <name evidence="2" type="ORF">TWF481_003605</name>
</gene>